<dbReference type="SUPFAM" id="SSF51197">
    <property type="entry name" value="Clavaminate synthase-like"/>
    <property type="match status" value="1"/>
</dbReference>
<evidence type="ECO:0000256" key="8">
    <source>
        <dbReference type="ARBA" id="ARBA00022679"/>
    </source>
</evidence>
<dbReference type="FunFam" id="2.60.120.650:FF:000043">
    <property type="entry name" value="tRNA wybutosine-synthesizing protein 4"/>
    <property type="match status" value="1"/>
</dbReference>
<dbReference type="STRING" id="1448321.A0A317WGV4"/>
<dbReference type="InterPro" id="IPR041667">
    <property type="entry name" value="Cupin_8"/>
</dbReference>
<comment type="function">
    <text evidence="11">Probable S-adenosyl-L-methionine-dependent methyltransferase that acts as a component of the wybutosine biosynthesis pathway. Wybutosine is a hyper modified guanosine with a tricyclic base found at the 3'-position adjacent to the anticodon of eukaryotic phenylalanine tRNA. May methylate the carboxyl group of leucine residues to form alpha-leucine ester residues.</text>
</comment>
<comment type="similarity">
    <text evidence="3">Belongs to the methyltransferase superfamily. LCMT family.</text>
</comment>
<dbReference type="InterPro" id="IPR003347">
    <property type="entry name" value="JmjC_dom"/>
</dbReference>
<dbReference type="GeneID" id="37064004"/>
<evidence type="ECO:0000256" key="2">
    <source>
        <dbReference type="ARBA" id="ARBA00004797"/>
    </source>
</evidence>
<evidence type="ECO:0000256" key="4">
    <source>
        <dbReference type="ARBA" id="ARBA00012155"/>
    </source>
</evidence>
<dbReference type="PROSITE" id="PS51184">
    <property type="entry name" value="JMJC"/>
    <property type="match status" value="1"/>
</dbReference>
<keyword evidence="10" id="KW-0819">tRNA processing</keyword>
<proteinExistence type="inferred from homology"/>
<name>A0A317WGV4_9EURO</name>
<evidence type="ECO:0000256" key="13">
    <source>
        <dbReference type="ARBA" id="ARBA00030231"/>
    </source>
</evidence>
<protein>
    <recommendedName>
        <fullName evidence="6">tRNA wybutosine-synthesizing protein 4</fullName>
        <ecNumber evidence="5">2.1.1.290</ecNumber>
        <ecNumber evidence="4">2.3.1.231</ecNumber>
    </recommendedName>
    <alternativeName>
        <fullName evidence="13">Leucine carboxyl methyltransferase 2</fullName>
    </alternativeName>
    <alternativeName>
        <fullName evidence="14">tRNA(Phe) (7-(3-amino-3-(methoxycarbonyl)propyl)wyosine(37)-N)-methoxycarbonyltransferase</fullName>
    </alternativeName>
    <alternativeName>
        <fullName evidence="12">tRNA(Phe) (7-(3-amino-3-carboxypropyl)wyosine(37)-O)-methyltransferase</fullName>
    </alternativeName>
</protein>
<dbReference type="SUPFAM" id="SSF117281">
    <property type="entry name" value="Kelch motif"/>
    <property type="match status" value="1"/>
</dbReference>
<dbReference type="Gene3D" id="2.120.10.80">
    <property type="entry name" value="Kelch-type beta propeller"/>
    <property type="match status" value="1"/>
</dbReference>
<evidence type="ECO:0000256" key="5">
    <source>
        <dbReference type="ARBA" id="ARBA00012779"/>
    </source>
</evidence>
<evidence type="ECO:0000256" key="9">
    <source>
        <dbReference type="ARBA" id="ARBA00022691"/>
    </source>
</evidence>
<comment type="pathway">
    <text evidence="2">tRNA modification; wybutosine-tRNA(Phe) biosynthesis.</text>
</comment>
<dbReference type="Gene3D" id="2.60.120.650">
    <property type="entry name" value="Cupin"/>
    <property type="match status" value="1"/>
</dbReference>
<evidence type="ECO:0000259" key="16">
    <source>
        <dbReference type="PROSITE" id="PS51184"/>
    </source>
</evidence>
<evidence type="ECO:0000313" key="17">
    <source>
        <dbReference type="EMBL" id="PWY84911.1"/>
    </source>
</evidence>
<evidence type="ECO:0000313" key="18">
    <source>
        <dbReference type="Proteomes" id="UP000247233"/>
    </source>
</evidence>
<keyword evidence="7" id="KW-0489">Methyltransferase</keyword>
<dbReference type="EMBL" id="MSFL01000009">
    <property type="protein sequence ID" value="PWY84911.1"/>
    <property type="molecule type" value="Genomic_DNA"/>
</dbReference>
<evidence type="ECO:0000256" key="1">
    <source>
        <dbReference type="ARBA" id="ARBA00001806"/>
    </source>
</evidence>
<comment type="catalytic activity">
    <reaction evidence="1">
        <text>7-[(3S)-3-amino-3-carboxypropyl]wyosine(37) in tRNA(Phe) + S-adenosyl-L-methionine = 7-[(3S)-(3-amino-3-methoxycarbonyl)propyl]wyosine(37) in tRNA(Phe) + S-adenosyl-L-homocysteine</text>
        <dbReference type="Rhea" id="RHEA:36903"/>
        <dbReference type="Rhea" id="RHEA-COMP:10379"/>
        <dbReference type="Rhea" id="RHEA-COMP:11844"/>
        <dbReference type="ChEBI" id="CHEBI:57856"/>
        <dbReference type="ChEBI" id="CHEBI:59789"/>
        <dbReference type="ChEBI" id="CHEBI:73543"/>
        <dbReference type="ChEBI" id="CHEBI:74275"/>
        <dbReference type="EC" id="2.1.1.290"/>
    </reaction>
</comment>
<dbReference type="Pfam" id="PF13621">
    <property type="entry name" value="Cupin_8"/>
    <property type="match status" value="1"/>
</dbReference>
<evidence type="ECO:0000256" key="14">
    <source>
        <dbReference type="ARBA" id="ARBA00030847"/>
    </source>
</evidence>
<dbReference type="SUPFAM" id="SSF53335">
    <property type="entry name" value="S-adenosyl-L-methionine-dependent methyltransferases"/>
    <property type="match status" value="1"/>
</dbReference>
<gene>
    <name evidence="17" type="ORF">BO70DRAFT_352032</name>
</gene>
<dbReference type="RefSeq" id="XP_025400253.1">
    <property type="nucleotide sequence ID" value="XM_025541767.1"/>
</dbReference>
<dbReference type="PANTHER" id="PTHR46529:SF1">
    <property type="entry name" value="TRNA WYBUTOSINE-SYNTHESIZING PROTEIN 4"/>
    <property type="match status" value="1"/>
</dbReference>
<dbReference type="GO" id="GO:0008175">
    <property type="term" value="F:tRNA methyltransferase activity"/>
    <property type="evidence" value="ECO:0007669"/>
    <property type="project" value="TreeGrafter"/>
</dbReference>
<sequence length="1043" mass="115118">MTATKDAVPTLAPGKKPVMAATPSKAEKEADLVMGTNNSSIVSKRSVEMLYYPKPHFFRYFVKKPQRRSPLINRGYWIRMHAMAETVRQFMREPSGKPKFVLNLGCGFDPLPFILLSEDRALCRDTRFVDIDYEKLMLNKKAAVKRTDEITQVLGDVEFGSDESAVQIRSEHYLGIGCDLKNLKKLDDVLRTEVLPAECSVLFLAEVSLTYMDVKSANAVLEWASKLNQDAKFCILEQFFPDGPDHPFASTMMKHFKKLGAPLYSIHEYPSLNEQEQRFKNAGWQHAHARNLWDLWSDDGFVSSSLRTSLDAVEPFDEWEEFALFASHYFLLIASTTQEPLTSSAETPELPEGLDVSDQFKLAAKYPAGGGQRRFGALIPDGDSSLGYHAGLGRQTRLATTDLYTSDKDVIASTSSFPSRDVPARMCHTITSLASGDCLLVGGRASPASALSDCWLRQANEWRPTQSLPVPRFRHSATSVTLESDNVLVYGGKTSDGTTLDTWLLWSSNGDGWQPVEMAGSNPRARFGACLVSMDKTSGFLFGGLGADGVMCEDFWTWTLHQRSNGPYCLELHDRTENLRTASPLFGYLSRFGATISRTAYGLIVAGGIIARQIVPLDKEIMLLDPTELTNYLTSGTPSPPNRALLSAVGLGAEFGGPRPLLVGHASCAVDPNQVLVLGGGAVCFSFGTFWTEGTWLLKRADASDASDENDWTLIPEIVQTPNVEAPSAEPSNVSHQTTKDITPIPRVKIETAAQFQQILADGKPVIIEGSDIGPCTELWTKEYLANAVGRDHKVVVHEAHSENMSFQAKNFSYTTKEFGSFLDEVHAGGRQYLRSISAEQPTKLPANLAVDFPNLKDDFRLPEPLSLVVDNAHSSPLRISGPVTLWLHYDVMANVLCQIRGEKRLILFPPGDVQYLQIPAGASSSTVNIFQNAGDDSIALVPHTSPYEAVMRRGDILFIPPLWLHTASPTGQVSVAVNVFFRNLSKGYAAGRDVYGNRDLQAYEKARSDVQKIAKSFDGIPPDMARFYLLRLAKELRDKAEE</sequence>
<comment type="caution">
    <text evidence="17">The sequence shown here is derived from an EMBL/GenBank/DDBJ whole genome shotgun (WGS) entry which is preliminary data.</text>
</comment>
<keyword evidence="9" id="KW-0949">S-adenosyl-L-methionine</keyword>
<dbReference type="InterPro" id="IPR015915">
    <property type="entry name" value="Kelch-typ_b-propeller"/>
</dbReference>
<dbReference type="SMART" id="SM00558">
    <property type="entry name" value="JmjC"/>
    <property type="match status" value="1"/>
</dbReference>
<dbReference type="AlphaFoldDB" id="A0A317WGV4"/>
<reference evidence="17 18" key="1">
    <citation type="submission" date="2016-12" db="EMBL/GenBank/DDBJ databases">
        <title>The genomes of Aspergillus section Nigri reveals drivers in fungal speciation.</title>
        <authorList>
            <consortium name="DOE Joint Genome Institute"/>
            <person name="Vesth T.C."/>
            <person name="Nybo J."/>
            <person name="Theobald S."/>
            <person name="Brandl J."/>
            <person name="Frisvad J.C."/>
            <person name="Nielsen K.F."/>
            <person name="Lyhne E.K."/>
            <person name="Kogle M.E."/>
            <person name="Kuo A."/>
            <person name="Riley R."/>
            <person name="Clum A."/>
            <person name="Nolan M."/>
            <person name="Lipzen A."/>
            <person name="Salamov A."/>
            <person name="Henrissat B."/>
            <person name="Wiebenga A."/>
            <person name="De Vries R.P."/>
            <person name="Grigoriev I.V."/>
            <person name="Mortensen U.H."/>
            <person name="Andersen M.R."/>
            <person name="Baker S.E."/>
        </authorList>
    </citation>
    <scope>NUCLEOTIDE SEQUENCE [LARGE SCALE GENOMIC DNA]</scope>
    <source>
        <strain evidence="17 18">CBS 117.55</strain>
    </source>
</reference>
<keyword evidence="8" id="KW-0808">Transferase</keyword>
<feature type="domain" description="JmjC" evidence="16">
    <location>
        <begin position="851"/>
        <end position="999"/>
    </location>
</feature>
<evidence type="ECO:0000256" key="12">
    <source>
        <dbReference type="ARBA" id="ARBA00029750"/>
    </source>
</evidence>
<dbReference type="GO" id="GO:0031591">
    <property type="term" value="P:wybutosine biosynthetic process"/>
    <property type="evidence" value="ECO:0007669"/>
    <property type="project" value="TreeGrafter"/>
</dbReference>
<dbReference type="OrthoDB" id="47172at2759"/>
<dbReference type="InterPro" id="IPR007213">
    <property type="entry name" value="Ppm1/Ppm2/Tcmp"/>
</dbReference>
<dbReference type="Pfam" id="PF04072">
    <property type="entry name" value="LCM"/>
    <property type="match status" value="1"/>
</dbReference>
<dbReference type="EC" id="2.3.1.231" evidence="4"/>
<evidence type="ECO:0000256" key="11">
    <source>
        <dbReference type="ARBA" id="ARBA00025588"/>
    </source>
</evidence>
<keyword evidence="18" id="KW-1185">Reference proteome</keyword>
<dbReference type="Proteomes" id="UP000247233">
    <property type="component" value="Unassembled WGS sequence"/>
</dbReference>
<dbReference type="VEuPathDB" id="FungiDB:BO70DRAFT_352032"/>
<evidence type="ECO:0000256" key="3">
    <source>
        <dbReference type="ARBA" id="ARBA00010703"/>
    </source>
</evidence>
<evidence type="ECO:0000256" key="6">
    <source>
        <dbReference type="ARBA" id="ARBA00018045"/>
    </source>
</evidence>
<dbReference type="Gene3D" id="6.10.140.1470">
    <property type="match status" value="1"/>
</dbReference>
<dbReference type="FunFam" id="2.120.10.80:FF:000133">
    <property type="entry name" value="Leucine carboxyl methyltransferase 2"/>
    <property type="match status" value="1"/>
</dbReference>
<dbReference type="EC" id="2.1.1.290" evidence="5"/>
<accession>A0A317WGV4</accession>
<dbReference type="PANTHER" id="PTHR46529">
    <property type="entry name" value="TRNA WYBUTOSINE-SYNTHESIZING PROTEIN 4"/>
    <property type="match status" value="1"/>
</dbReference>
<organism evidence="17 18">
    <name type="scientific">Aspergillus heteromorphus CBS 117.55</name>
    <dbReference type="NCBI Taxonomy" id="1448321"/>
    <lineage>
        <taxon>Eukaryota</taxon>
        <taxon>Fungi</taxon>
        <taxon>Dikarya</taxon>
        <taxon>Ascomycota</taxon>
        <taxon>Pezizomycotina</taxon>
        <taxon>Eurotiomycetes</taxon>
        <taxon>Eurotiomycetidae</taxon>
        <taxon>Eurotiales</taxon>
        <taxon>Aspergillaceae</taxon>
        <taxon>Aspergillus</taxon>
        <taxon>Aspergillus subgen. Circumdati</taxon>
    </lineage>
</organism>
<dbReference type="FunFam" id="3.40.50.150:FF:000383">
    <property type="entry name" value="Leucine carboxyl methyltransferase 2"/>
    <property type="match status" value="1"/>
</dbReference>
<comment type="catalytic activity">
    <reaction evidence="15">
        <text>7-[(3S)-(3-amino-3-methoxycarbonyl)propyl]wyosine(37) in tRNA(Phe) + S-adenosyl-L-methionine + CO2 = wybutosine(37) in tRNA(Phe) + S-adenosyl-L-homocysteine + 2 H(+)</text>
        <dbReference type="Rhea" id="RHEA:37119"/>
        <dbReference type="Rhea" id="RHEA-COMP:11844"/>
        <dbReference type="Rhea" id="RHEA-COMP:11847"/>
        <dbReference type="ChEBI" id="CHEBI:15378"/>
        <dbReference type="ChEBI" id="CHEBI:16526"/>
        <dbReference type="ChEBI" id="CHEBI:57856"/>
        <dbReference type="ChEBI" id="CHEBI:59789"/>
        <dbReference type="ChEBI" id="CHEBI:73544"/>
        <dbReference type="ChEBI" id="CHEBI:74275"/>
        <dbReference type="EC" id="2.3.1.231"/>
    </reaction>
</comment>
<dbReference type="InterPro" id="IPR029063">
    <property type="entry name" value="SAM-dependent_MTases_sf"/>
</dbReference>
<dbReference type="GO" id="GO:0030488">
    <property type="term" value="P:tRNA methylation"/>
    <property type="evidence" value="ECO:0007669"/>
    <property type="project" value="TreeGrafter"/>
</dbReference>
<evidence type="ECO:0000256" key="7">
    <source>
        <dbReference type="ARBA" id="ARBA00022603"/>
    </source>
</evidence>
<dbReference type="Gene3D" id="3.40.50.150">
    <property type="entry name" value="Vaccinia Virus protein VP39"/>
    <property type="match status" value="1"/>
</dbReference>
<dbReference type="UniPathway" id="UPA00375"/>
<dbReference type="Pfam" id="PF13418">
    <property type="entry name" value="Beta-prop_TYW4"/>
    <property type="match status" value="1"/>
</dbReference>
<evidence type="ECO:0000256" key="15">
    <source>
        <dbReference type="ARBA" id="ARBA00049250"/>
    </source>
</evidence>
<evidence type="ECO:0000256" key="10">
    <source>
        <dbReference type="ARBA" id="ARBA00022694"/>
    </source>
</evidence>